<organism evidence="1 2">
    <name type="scientific">Heyndrickxia faecalis</name>
    <dbReference type="NCBI Taxonomy" id="2824910"/>
    <lineage>
        <taxon>Bacteria</taxon>
        <taxon>Bacillati</taxon>
        <taxon>Bacillota</taxon>
        <taxon>Bacilli</taxon>
        <taxon>Bacillales</taxon>
        <taxon>Bacillaceae</taxon>
        <taxon>Heyndrickxia</taxon>
    </lineage>
</organism>
<proteinExistence type="predicted"/>
<dbReference type="Proteomes" id="UP001555176">
    <property type="component" value="Unassembled WGS sequence"/>
</dbReference>
<feature type="non-terminal residue" evidence="1">
    <location>
        <position position="1"/>
    </location>
</feature>
<evidence type="ECO:0000313" key="2">
    <source>
        <dbReference type="Proteomes" id="UP001555176"/>
    </source>
</evidence>
<gene>
    <name evidence="1" type="ORF">ABC651_13830</name>
</gene>
<dbReference type="EMBL" id="JBDGII010000045">
    <property type="protein sequence ID" value="MEW7080075.1"/>
    <property type="molecule type" value="Genomic_DNA"/>
</dbReference>
<dbReference type="RefSeq" id="WP_367387796.1">
    <property type="nucleotide sequence ID" value="NZ_JBDGII010000045.1"/>
</dbReference>
<keyword evidence="2" id="KW-1185">Reference proteome</keyword>
<evidence type="ECO:0000313" key="1">
    <source>
        <dbReference type="EMBL" id="MEW7080075.1"/>
    </source>
</evidence>
<sequence length="72" mass="8485">ASKSELVFRASPEYKILYSLVNEQQNELEIDIHFGFKLIIRGEVLIKWQSKIRAGKKSGKFYKKQNELQWLA</sequence>
<comment type="caution">
    <text evidence="1">The sequence shown here is derived from an EMBL/GenBank/DDBJ whole genome shotgun (WGS) entry which is preliminary data.</text>
</comment>
<name>A0ABV3NLW5_9BACI</name>
<protein>
    <submittedName>
        <fullName evidence="1">Uncharacterized protein</fullName>
    </submittedName>
</protein>
<accession>A0ABV3NLW5</accession>
<reference evidence="1 2" key="1">
    <citation type="submission" date="2024-04" db="EMBL/GenBank/DDBJ databases">
        <title>Bacterial genomes from commercial probiotics.</title>
        <authorList>
            <person name="Brady R."/>
            <person name="Call G.B."/>
            <person name="Chaston J.M."/>
        </authorList>
    </citation>
    <scope>NUCLEOTIDE SEQUENCE [LARGE SCALE GENOMIC DNA]</scope>
    <source>
        <strain evidence="2">gbc_m</strain>
    </source>
</reference>